<dbReference type="Proteomes" id="UP000198797">
    <property type="component" value="Unassembled WGS sequence"/>
</dbReference>
<reference evidence="3" key="1">
    <citation type="submission" date="2016-06" db="EMBL/GenBank/DDBJ databases">
        <authorList>
            <person name="Varghese N."/>
            <person name="Submissions Spin"/>
        </authorList>
    </citation>
    <scope>NUCLEOTIDE SEQUENCE [LARGE SCALE GENOMIC DNA]</scope>
    <source>
        <strain evidence="3">DSM 44100</strain>
    </source>
</reference>
<keyword evidence="1" id="KW-0812">Transmembrane</keyword>
<dbReference type="RefSeq" id="WP_091247648.1">
    <property type="nucleotide sequence ID" value="NZ_FMCU01000009.1"/>
</dbReference>
<keyword evidence="1" id="KW-1133">Transmembrane helix</keyword>
<sequence>MALTHRPRTVRGYGTAAGTGTLAALILVGVCGSPWYASWAEAHTDPNSAGGWYLRLLAWPAWRVESADPAHGVLATDLRAILLLVFAAALLYLLPAGQVARVPGSASQFFSGWAAYTLAGAAATLLAALFTSGGSLLAAFETTGTGAGYGFFAGWIIGLASLGGRA</sequence>
<feature type="transmembrane region" description="Helical" evidence="1">
    <location>
        <begin position="12"/>
        <end position="37"/>
    </location>
</feature>
<dbReference type="OrthoDB" id="3403351at2"/>
<evidence type="ECO:0000313" key="3">
    <source>
        <dbReference type="Proteomes" id="UP000198797"/>
    </source>
</evidence>
<feature type="transmembrane region" description="Helical" evidence="1">
    <location>
        <begin position="78"/>
        <end position="94"/>
    </location>
</feature>
<organism evidence="2 3">
    <name type="scientific">Micromonospora matsumotoense</name>
    <dbReference type="NCBI Taxonomy" id="121616"/>
    <lineage>
        <taxon>Bacteria</taxon>
        <taxon>Bacillati</taxon>
        <taxon>Actinomycetota</taxon>
        <taxon>Actinomycetes</taxon>
        <taxon>Micromonosporales</taxon>
        <taxon>Micromonosporaceae</taxon>
        <taxon>Micromonospora</taxon>
    </lineage>
</organism>
<gene>
    <name evidence="2" type="ORF">GA0070216_109133</name>
</gene>
<accession>A0A1C4ZED7</accession>
<feature type="transmembrane region" description="Helical" evidence="1">
    <location>
        <begin position="146"/>
        <end position="164"/>
    </location>
</feature>
<dbReference type="STRING" id="121616.GA0070216_109133"/>
<evidence type="ECO:0000256" key="1">
    <source>
        <dbReference type="SAM" id="Phobius"/>
    </source>
</evidence>
<dbReference type="EMBL" id="FMCU01000009">
    <property type="protein sequence ID" value="SCF31312.1"/>
    <property type="molecule type" value="Genomic_DNA"/>
</dbReference>
<protein>
    <submittedName>
        <fullName evidence="2">Uncharacterized protein</fullName>
    </submittedName>
</protein>
<dbReference type="AlphaFoldDB" id="A0A1C4ZED7"/>
<evidence type="ECO:0000313" key="2">
    <source>
        <dbReference type="EMBL" id="SCF31312.1"/>
    </source>
</evidence>
<name>A0A1C4ZED7_9ACTN</name>
<keyword evidence="3" id="KW-1185">Reference proteome</keyword>
<keyword evidence="1" id="KW-0472">Membrane</keyword>
<proteinExistence type="predicted"/>
<feature type="transmembrane region" description="Helical" evidence="1">
    <location>
        <begin position="115"/>
        <end position="140"/>
    </location>
</feature>